<keyword evidence="1" id="KW-0677">Repeat</keyword>
<reference evidence="5" key="2">
    <citation type="submission" date="2015-01" db="EMBL/GenBank/DDBJ databases">
        <title>Evolutionary Origins and Diversification of the Mycorrhizal Mutualists.</title>
        <authorList>
            <consortium name="DOE Joint Genome Institute"/>
            <consortium name="Mycorrhizal Genomics Consortium"/>
            <person name="Kohler A."/>
            <person name="Kuo A."/>
            <person name="Nagy L.G."/>
            <person name="Floudas D."/>
            <person name="Copeland A."/>
            <person name="Barry K.W."/>
            <person name="Cichocki N."/>
            <person name="Veneault-Fourrey C."/>
            <person name="LaButti K."/>
            <person name="Lindquist E.A."/>
            <person name="Lipzen A."/>
            <person name="Lundell T."/>
            <person name="Morin E."/>
            <person name="Murat C."/>
            <person name="Riley R."/>
            <person name="Ohm R."/>
            <person name="Sun H."/>
            <person name="Tunlid A."/>
            <person name="Henrissat B."/>
            <person name="Grigoriev I.V."/>
            <person name="Hibbett D.S."/>
            <person name="Martin F."/>
        </authorList>
    </citation>
    <scope>NUCLEOTIDE SEQUENCE [LARGE SCALE GENOMIC DNA]</scope>
    <source>
        <strain evidence="5">ATCC 200175</strain>
    </source>
</reference>
<gene>
    <name evidence="4" type="ORF">PAXINDRAFT_158654</name>
</gene>
<dbReference type="SMART" id="SM00248">
    <property type="entry name" value="ANK"/>
    <property type="match status" value="24"/>
</dbReference>
<accession>A0A0C9SMS8</accession>
<dbReference type="Pfam" id="PF12796">
    <property type="entry name" value="Ank_2"/>
    <property type="match status" value="5"/>
</dbReference>
<name>A0A0C9SMS8_PAXIN</name>
<dbReference type="PROSITE" id="PS50297">
    <property type="entry name" value="ANK_REP_REGION"/>
    <property type="match status" value="7"/>
</dbReference>
<proteinExistence type="predicted"/>
<keyword evidence="2 3" id="KW-0040">ANK repeat</keyword>
<dbReference type="InterPro" id="IPR036770">
    <property type="entry name" value="Ankyrin_rpt-contain_sf"/>
</dbReference>
<evidence type="ECO:0000313" key="4">
    <source>
        <dbReference type="EMBL" id="KIJ06699.1"/>
    </source>
</evidence>
<feature type="repeat" description="ANK" evidence="3">
    <location>
        <begin position="917"/>
        <end position="944"/>
    </location>
</feature>
<evidence type="ECO:0000256" key="1">
    <source>
        <dbReference type="ARBA" id="ARBA00022737"/>
    </source>
</evidence>
<reference evidence="4 5" key="1">
    <citation type="submission" date="2014-06" db="EMBL/GenBank/DDBJ databases">
        <authorList>
            <consortium name="DOE Joint Genome Institute"/>
            <person name="Kuo A."/>
            <person name="Kohler A."/>
            <person name="Nagy L.G."/>
            <person name="Floudas D."/>
            <person name="Copeland A."/>
            <person name="Barry K.W."/>
            <person name="Cichocki N."/>
            <person name="Veneault-Fourrey C."/>
            <person name="LaButti K."/>
            <person name="Lindquist E.A."/>
            <person name="Lipzen A."/>
            <person name="Lundell T."/>
            <person name="Morin E."/>
            <person name="Murat C."/>
            <person name="Sun H."/>
            <person name="Tunlid A."/>
            <person name="Henrissat B."/>
            <person name="Grigoriev I.V."/>
            <person name="Hibbett D.S."/>
            <person name="Martin F."/>
            <person name="Nordberg H.P."/>
            <person name="Cantor M.N."/>
            <person name="Hua S.X."/>
        </authorList>
    </citation>
    <scope>NUCLEOTIDE SEQUENCE [LARGE SCALE GENOMIC DNA]</scope>
    <source>
        <strain evidence="4 5">ATCC 200175</strain>
    </source>
</reference>
<dbReference type="PANTHER" id="PTHR24123">
    <property type="entry name" value="ANKYRIN REPEAT-CONTAINING"/>
    <property type="match status" value="1"/>
</dbReference>
<dbReference type="HOGENOM" id="CLU_245469_0_0_1"/>
<dbReference type="PRINTS" id="PR01415">
    <property type="entry name" value="ANKYRIN"/>
</dbReference>
<dbReference type="Gene3D" id="1.25.40.20">
    <property type="entry name" value="Ankyrin repeat-containing domain"/>
    <property type="match status" value="8"/>
</dbReference>
<dbReference type="Pfam" id="PF13637">
    <property type="entry name" value="Ank_4"/>
    <property type="match status" value="1"/>
</dbReference>
<feature type="repeat" description="ANK" evidence="3">
    <location>
        <begin position="389"/>
        <end position="416"/>
    </location>
</feature>
<dbReference type="PROSITE" id="PS50088">
    <property type="entry name" value="ANK_REPEAT"/>
    <property type="match status" value="7"/>
</dbReference>
<sequence length="1572" mass="173669">MANRQLAALSIQCIISYDKQYNTTNYGPRRSPRLVEYALRSGFLHIGHIYEEDETILSLLLKLQERLFASPSNYEDITPSHYAPRGVRWSPMARWLIAVPDLALHIVIRFGPPWLLRQYLAQHPLKAIELNNPLTYAAQFGDIYHATTLLDEGLDINRKGAFLDQLDRVSRVLPLTAAAMARDNSHKDSMITLFLERGSSIPIDTIHAVVSNSDGWTDNTSIIRKLMHHGADPNALDQSGNSALHASLSVYCFGHPNCNCATIVPMLVGAGCKPETLNHDRKSPLHLAAKNGHVPAIQFFIDIGAALPADIIHDAVRALESRHHAVISLLLSAGADSSPILPESGDSALHTVLELRFHGRPSELNPCACCEVAQLLVVAGCKADVANFAGETPLNLAVANGHLPVLRVFMGVGTQLPADIIHSAARSQNPEMLRFVLHCGADASLLTDRGDSALHVLFSQPCSIKDTHCNYGELAQILLEAGCSCESVNHTGESPLHLAIRNHRDLSDLHVFADFTGGVPSPLVDIIHALEVARVPHFKVARFKTTHHLRHNGGELNGLSPTGDTALHVLLKLRDCRCEECGCAEVARILVERGCHMIESKNHVGESPLLLAAQNYHLPVVDLLVRKGARVSDEIIHAACTAAEFCDRTLPRAPIVKSLLQHGVDHNTSDLHGDTPIHTLLRKSCVRCDCLNTVLLLVAAGYNPKSLGDDGKSTVQIAAENEHTSTVQYLFDLGMEVTPDLIHTVARHPESLTVIQSLLQRGVDPNMLAPSGDTLLHSLARSCPRPHQTGNYLETVDRLCQLGKFDLNLPNRRGETALHLAAREGNLALVRHLLDLGCALPADILHSAVEKIQPNLKVIKLLIDRGASAESRNHRGDTLLHSLMRNIWYFHLDDAYADVVHYVVALDVCDINALDAFGRAPLHYAAAHGLSPYIQLLLDKGVRIPTGIVHSVLRCPQSNAIFMIQKCLQKGALLDLCSNSGNTLLHTFLIHSRPTYVNPAIARYVMEIQGSDIHSLNLRGESPIFLAFKHHNVMAVEYLLARGAQVPEGIVHTVLRHHNYGANHERLISLILCHGGSIHSPSNEGGNALHSLLRDHTTWDDTTDLGTAQFLVLHGCDINAQDVDGRAPLHHATRNGDLAVVHFLIGTGAHLPEDILPEALANGNEQSFHTIFHLLSEYGASISARTAGGDTVLHAVLRRSFGRSPTAHLCTTRLLIDKGCELNVLNSFGESPLHLAVQLGYISIVRLLLDKGAKLYQGIIRSAIKTFESASFGPILKMLIDGEFDDQTIFLERESHGLLHALCQETFETEFMHRAQVLQEFGLCVEKHVNTEDNKGYTPLGIVLNNEEPSPSLVSYLIDIGANFSHVNYLHLDNLRWARELSWYPDAVKAYYAMLARHSINVGDVREVQSALACRFRLPPRVVNRILEAAGYWACSSVTYRNVEFTYRQPKVWLSLPWLSSDISGVKLRRMVISYKLLDGRPLLHHWTTISVAIQRQDVKPGLLLIRSRNSRLEVTNLIKTAVWDRYDPRKDNGLSLDDLAHDHTLCFEGNMVIDPDAEIELEFLRIDMYYT</sequence>
<protein>
    <submittedName>
        <fullName evidence="4">Uncharacterized protein</fullName>
    </submittedName>
</protein>
<evidence type="ECO:0000256" key="2">
    <source>
        <dbReference type="ARBA" id="ARBA00023043"/>
    </source>
</evidence>
<organism evidence="4 5">
    <name type="scientific">Paxillus involutus ATCC 200175</name>
    <dbReference type="NCBI Taxonomy" id="664439"/>
    <lineage>
        <taxon>Eukaryota</taxon>
        <taxon>Fungi</taxon>
        <taxon>Dikarya</taxon>
        <taxon>Basidiomycota</taxon>
        <taxon>Agaricomycotina</taxon>
        <taxon>Agaricomycetes</taxon>
        <taxon>Agaricomycetidae</taxon>
        <taxon>Boletales</taxon>
        <taxon>Paxilineae</taxon>
        <taxon>Paxillaceae</taxon>
        <taxon>Paxillus</taxon>
    </lineage>
</organism>
<evidence type="ECO:0000256" key="3">
    <source>
        <dbReference type="PROSITE-ProRule" id="PRU00023"/>
    </source>
</evidence>
<dbReference type="OrthoDB" id="194358at2759"/>
<feature type="repeat" description="ANK" evidence="3">
    <location>
        <begin position="604"/>
        <end position="632"/>
    </location>
</feature>
<dbReference type="InterPro" id="IPR002110">
    <property type="entry name" value="Ankyrin_rpt"/>
</dbReference>
<dbReference type="EMBL" id="KN820201">
    <property type="protein sequence ID" value="KIJ06699.1"/>
    <property type="molecule type" value="Genomic_DNA"/>
</dbReference>
<evidence type="ECO:0000313" key="5">
    <source>
        <dbReference type="Proteomes" id="UP000053647"/>
    </source>
</evidence>
<feature type="repeat" description="ANK" evidence="3">
    <location>
        <begin position="1228"/>
        <end position="1255"/>
    </location>
</feature>
<dbReference type="InterPro" id="IPR051165">
    <property type="entry name" value="Multifunctional_ANK_Repeat"/>
</dbReference>
<feature type="repeat" description="ANK" evidence="3">
    <location>
        <begin position="813"/>
        <end position="837"/>
    </location>
</feature>
<dbReference type="PANTHER" id="PTHR24123:SF33">
    <property type="entry name" value="PROTEIN HOS4"/>
    <property type="match status" value="1"/>
</dbReference>
<keyword evidence="5" id="KW-1185">Reference proteome</keyword>
<dbReference type="Proteomes" id="UP000053647">
    <property type="component" value="Unassembled WGS sequence"/>
</dbReference>
<feature type="repeat" description="ANK" evidence="3">
    <location>
        <begin position="280"/>
        <end position="305"/>
    </location>
</feature>
<feature type="non-terminal residue" evidence="4">
    <location>
        <position position="1"/>
    </location>
</feature>
<dbReference type="SUPFAM" id="SSF48403">
    <property type="entry name" value="Ankyrin repeat"/>
    <property type="match status" value="5"/>
</dbReference>
<feature type="repeat" description="ANK" evidence="3">
    <location>
        <begin position="1124"/>
        <end position="1151"/>
    </location>
</feature>